<evidence type="ECO:0000313" key="2">
    <source>
        <dbReference type="Proteomes" id="UP000242180"/>
    </source>
</evidence>
<name>A0A1X2H5P9_SYNRA</name>
<organism evidence="1 2">
    <name type="scientific">Syncephalastrum racemosum</name>
    <name type="common">Filamentous fungus</name>
    <dbReference type="NCBI Taxonomy" id="13706"/>
    <lineage>
        <taxon>Eukaryota</taxon>
        <taxon>Fungi</taxon>
        <taxon>Fungi incertae sedis</taxon>
        <taxon>Mucoromycota</taxon>
        <taxon>Mucoromycotina</taxon>
        <taxon>Mucoromycetes</taxon>
        <taxon>Mucorales</taxon>
        <taxon>Syncephalastraceae</taxon>
        <taxon>Syncephalastrum</taxon>
    </lineage>
</organism>
<dbReference type="EMBL" id="MCGN01000008">
    <property type="protein sequence ID" value="ORY93784.1"/>
    <property type="molecule type" value="Genomic_DNA"/>
</dbReference>
<gene>
    <name evidence="1" type="ORF">BCR43DRAFT_516800</name>
</gene>
<dbReference type="Gene3D" id="3.30.10.10">
    <property type="entry name" value="Trypsin Inhibitor V, subunit A"/>
    <property type="match status" value="1"/>
</dbReference>
<dbReference type="AlphaFoldDB" id="A0A1X2H5P9"/>
<protein>
    <submittedName>
        <fullName evidence="1">Uncharacterized protein</fullName>
    </submittedName>
</protein>
<keyword evidence="2" id="KW-1185">Reference proteome</keyword>
<sequence length="86" mass="10085">MFASDEPTDEEKQKWHILNDKILVKDEEEAAKLEAQDPTKKTFPISQLPKNHRIIKEDDPVTMDLIPNRLNICVHDNMEVEYCFFG</sequence>
<evidence type="ECO:0000313" key="1">
    <source>
        <dbReference type="EMBL" id="ORY93784.1"/>
    </source>
</evidence>
<dbReference type="Proteomes" id="UP000242180">
    <property type="component" value="Unassembled WGS sequence"/>
</dbReference>
<accession>A0A1X2H5P9</accession>
<dbReference type="InParanoid" id="A0A1X2H5P9"/>
<reference evidence="1 2" key="1">
    <citation type="submission" date="2016-07" db="EMBL/GenBank/DDBJ databases">
        <title>Pervasive Adenine N6-methylation of Active Genes in Fungi.</title>
        <authorList>
            <consortium name="DOE Joint Genome Institute"/>
            <person name="Mondo S.J."/>
            <person name="Dannebaum R.O."/>
            <person name="Kuo R.C."/>
            <person name="Labutti K."/>
            <person name="Haridas S."/>
            <person name="Kuo A."/>
            <person name="Salamov A."/>
            <person name="Ahrendt S.R."/>
            <person name="Lipzen A."/>
            <person name="Sullivan W."/>
            <person name="Andreopoulos W.B."/>
            <person name="Clum A."/>
            <person name="Lindquist E."/>
            <person name="Daum C."/>
            <person name="Ramamoorthy G.K."/>
            <person name="Gryganskyi A."/>
            <person name="Culley D."/>
            <person name="Magnuson J.K."/>
            <person name="James T.Y."/>
            <person name="O'Malley M.A."/>
            <person name="Stajich J.E."/>
            <person name="Spatafora J.W."/>
            <person name="Visel A."/>
            <person name="Grigoriev I.V."/>
        </authorList>
    </citation>
    <scope>NUCLEOTIDE SEQUENCE [LARGE SCALE GENOMIC DNA]</scope>
    <source>
        <strain evidence="1 2">NRRL 2496</strain>
    </source>
</reference>
<dbReference type="OrthoDB" id="10013825at2759"/>
<comment type="caution">
    <text evidence="1">The sequence shown here is derived from an EMBL/GenBank/DDBJ whole genome shotgun (WGS) entry which is preliminary data.</text>
</comment>
<proteinExistence type="predicted"/>